<accession>A0A8D8RAD5</accession>
<proteinExistence type="predicted"/>
<dbReference type="EMBL" id="HBUF01564064">
    <property type="protein sequence ID" value="CAG6763720.1"/>
    <property type="molecule type" value="Transcribed_RNA"/>
</dbReference>
<name>A0A8D8RAD5_9HEMI</name>
<dbReference type="EMBL" id="HBUF01147389">
    <property type="protein sequence ID" value="CAG6647513.1"/>
    <property type="molecule type" value="Transcribed_RNA"/>
</dbReference>
<sequence>MKKKLLTSLDPSFLFMLIFIMKMDAHLEKQMLTLKHMQMPWKQCPRIGKTCKTDTLNSSSTHPVQEEEVVGGLVMEAGLEVGVMGLCLIGGKAEEGVLVEVTLIIEITMSIEL</sequence>
<reference evidence="1" key="1">
    <citation type="submission" date="2021-05" db="EMBL/GenBank/DDBJ databases">
        <authorList>
            <person name="Alioto T."/>
            <person name="Alioto T."/>
            <person name="Gomez Garrido J."/>
        </authorList>
    </citation>
    <scope>NUCLEOTIDE SEQUENCE</scope>
</reference>
<organism evidence="1">
    <name type="scientific">Cacopsylla melanoneura</name>
    <dbReference type="NCBI Taxonomy" id="428564"/>
    <lineage>
        <taxon>Eukaryota</taxon>
        <taxon>Metazoa</taxon>
        <taxon>Ecdysozoa</taxon>
        <taxon>Arthropoda</taxon>
        <taxon>Hexapoda</taxon>
        <taxon>Insecta</taxon>
        <taxon>Pterygota</taxon>
        <taxon>Neoptera</taxon>
        <taxon>Paraneoptera</taxon>
        <taxon>Hemiptera</taxon>
        <taxon>Sternorrhyncha</taxon>
        <taxon>Psylloidea</taxon>
        <taxon>Psyllidae</taxon>
        <taxon>Psyllinae</taxon>
        <taxon>Cacopsylla</taxon>
    </lineage>
</organism>
<evidence type="ECO:0000313" key="1">
    <source>
        <dbReference type="EMBL" id="CAG6647513.1"/>
    </source>
</evidence>
<dbReference type="AlphaFoldDB" id="A0A8D8RAD5"/>
<protein>
    <submittedName>
        <fullName evidence="1">Uncharacterized protein</fullName>
    </submittedName>
</protein>
<dbReference type="EMBL" id="HBUF01147386">
    <property type="protein sequence ID" value="CAG6647507.1"/>
    <property type="molecule type" value="Transcribed_RNA"/>
</dbReference>
<dbReference type="EMBL" id="HBUF01147390">
    <property type="protein sequence ID" value="CAG6647515.1"/>
    <property type="molecule type" value="Transcribed_RNA"/>
</dbReference>